<gene>
    <name evidence="1" type="ORF">EZS28_055077</name>
</gene>
<evidence type="ECO:0000313" key="2">
    <source>
        <dbReference type="Proteomes" id="UP000324800"/>
    </source>
</evidence>
<comment type="caution">
    <text evidence="1">The sequence shown here is derived from an EMBL/GenBank/DDBJ whole genome shotgun (WGS) entry which is preliminary data.</text>
</comment>
<sequence>FLPPSLSGNSVTTAQAQNYVRERNSFSLSANFWIYATLENKRQYSSIWMEKESYERCLASRN</sequence>
<proteinExistence type="predicted"/>
<name>A0A5J4Q9J9_9EUKA</name>
<dbReference type="EMBL" id="SNRW01046557">
    <property type="protein sequence ID" value="KAA6317584.1"/>
    <property type="molecule type" value="Genomic_DNA"/>
</dbReference>
<evidence type="ECO:0000313" key="1">
    <source>
        <dbReference type="EMBL" id="KAA6317584.1"/>
    </source>
</evidence>
<organism evidence="1 2">
    <name type="scientific">Streblomastix strix</name>
    <dbReference type="NCBI Taxonomy" id="222440"/>
    <lineage>
        <taxon>Eukaryota</taxon>
        <taxon>Metamonada</taxon>
        <taxon>Preaxostyla</taxon>
        <taxon>Oxymonadida</taxon>
        <taxon>Streblomastigidae</taxon>
        <taxon>Streblomastix</taxon>
    </lineage>
</organism>
<dbReference type="AlphaFoldDB" id="A0A5J4Q9J9"/>
<dbReference type="Proteomes" id="UP000324800">
    <property type="component" value="Unassembled WGS sequence"/>
</dbReference>
<accession>A0A5J4Q9J9</accession>
<feature type="non-terminal residue" evidence="1">
    <location>
        <position position="1"/>
    </location>
</feature>
<protein>
    <submittedName>
        <fullName evidence="1">Uncharacterized protein</fullName>
    </submittedName>
</protein>
<reference evidence="1 2" key="1">
    <citation type="submission" date="2019-03" db="EMBL/GenBank/DDBJ databases">
        <title>Single cell metagenomics reveals metabolic interactions within the superorganism composed of flagellate Streblomastix strix and complex community of Bacteroidetes bacteria on its surface.</title>
        <authorList>
            <person name="Treitli S.C."/>
            <person name="Kolisko M."/>
            <person name="Husnik F."/>
            <person name="Keeling P."/>
            <person name="Hampl V."/>
        </authorList>
    </citation>
    <scope>NUCLEOTIDE SEQUENCE [LARGE SCALE GENOMIC DNA]</scope>
    <source>
        <strain evidence="1">ST1C</strain>
    </source>
</reference>